<keyword evidence="2" id="KW-1185">Reference proteome</keyword>
<dbReference type="EMBL" id="CM012443">
    <property type="protein sequence ID" value="RVE70424.1"/>
    <property type="molecule type" value="Genomic_DNA"/>
</dbReference>
<name>A0A3S2UGH4_ORYJA</name>
<evidence type="ECO:0000313" key="2">
    <source>
        <dbReference type="Proteomes" id="UP000283210"/>
    </source>
</evidence>
<evidence type="ECO:0000313" key="1">
    <source>
        <dbReference type="EMBL" id="RVE70424.1"/>
    </source>
</evidence>
<organism evidence="1 2">
    <name type="scientific">Oryzias javanicus</name>
    <name type="common">Javanese ricefish</name>
    <name type="synonym">Aplocheilus javanicus</name>
    <dbReference type="NCBI Taxonomy" id="123683"/>
    <lineage>
        <taxon>Eukaryota</taxon>
        <taxon>Metazoa</taxon>
        <taxon>Chordata</taxon>
        <taxon>Craniata</taxon>
        <taxon>Vertebrata</taxon>
        <taxon>Euteleostomi</taxon>
        <taxon>Actinopterygii</taxon>
        <taxon>Neopterygii</taxon>
        <taxon>Teleostei</taxon>
        <taxon>Neoteleostei</taxon>
        <taxon>Acanthomorphata</taxon>
        <taxon>Ovalentaria</taxon>
        <taxon>Atherinomorphae</taxon>
        <taxon>Beloniformes</taxon>
        <taxon>Adrianichthyidae</taxon>
        <taxon>Oryziinae</taxon>
        <taxon>Oryzias</taxon>
    </lineage>
</organism>
<protein>
    <submittedName>
        <fullName evidence="1">Uncharacterized protein</fullName>
    </submittedName>
</protein>
<gene>
    <name evidence="1" type="ORF">OJAV_G00064700</name>
</gene>
<dbReference type="AlphaFoldDB" id="A0A3S2UGH4"/>
<reference evidence="1 2" key="2">
    <citation type="submission" date="2019-01" db="EMBL/GenBank/DDBJ databases">
        <title>A chromosome length genome reference of the Java medaka (oryzias javanicus).</title>
        <authorList>
            <person name="Herpin A."/>
            <person name="Takehana Y."/>
            <person name="Naruse K."/>
            <person name="Ansai S."/>
            <person name="Kawaguchi M."/>
        </authorList>
    </citation>
    <scope>NUCLEOTIDE SEQUENCE [LARGE SCALE GENOMIC DNA]</scope>
    <source>
        <strain evidence="1">RS831</strain>
        <tissue evidence="1">Whole body</tissue>
    </source>
</reference>
<dbReference type="Proteomes" id="UP000283210">
    <property type="component" value="Chromosome 7"/>
</dbReference>
<proteinExistence type="predicted"/>
<accession>A0A3S2UGH4</accession>
<reference evidence="1 2" key="1">
    <citation type="submission" date="2018-11" db="EMBL/GenBank/DDBJ databases">
        <authorList>
            <person name="Lopez-Roques C."/>
            <person name="Donnadieu C."/>
            <person name="Bouchez O."/>
            <person name="Klopp C."/>
            <person name="Cabau C."/>
            <person name="Zahm M."/>
        </authorList>
    </citation>
    <scope>NUCLEOTIDE SEQUENCE [LARGE SCALE GENOMIC DNA]</scope>
    <source>
        <strain evidence="1">RS831</strain>
        <tissue evidence="1">Whole body</tissue>
    </source>
</reference>
<sequence length="156" mass="16521">MLKTEELPPAFASTGVKRFVQPCSLEGLTCQCPAVAKTPEISCASEKEARESSSLTATENDITETSIAPTAQLNNSAGKSVFCPLPPSILAVICERRESEGCCTVHEKHCHLEDDGGLLSSCRGFTVPPPDSPDREGVCGPAYSTGAVIHLDSRRS</sequence>